<dbReference type="EMBL" id="JBFNFH010000001">
    <property type="protein sequence ID" value="MFM1524254.1"/>
    <property type="molecule type" value="Genomic_DNA"/>
</dbReference>
<sequence length="111" mass="12422">MRSILQLISKYGSANSIIPILVIASIVVTILLYSFIKNKKMKYYVNLIIFVFGLILFINGYIFLLSSTGLVLLKLGTEIITFGLVGILFAYILDILDSLGGIFKKKTVKRK</sequence>
<proteinExistence type="predicted"/>
<keyword evidence="1" id="KW-0812">Transmembrane</keyword>
<feature type="transmembrane region" description="Helical" evidence="1">
    <location>
        <begin position="79"/>
        <end position="103"/>
    </location>
</feature>
<gene>
    <name evidence="2" type="ORF">ABGF40_01030</name>
</gene>
<accession>A0ABW9F4N5</accession>
<reference evidence="2 3" key="1">
    <citation type="journal article" date="2024" name="Front. Microbiol.">
        <title>Pangenomic and biochemical analyses of Helcococcus ovis reveal widespread tetracycline resistance and a novel bacterial species, Helcococcus bovis.</title>
        <authorList>
            <person name="Cunha F."/>
            <person name="Zhai Y."/>
            <person name="Casaro S."/>
            <person name="Jones K.L."/>
            <person name="Hernandez M."/>
            <person name="Bisinotto R.S."/>
            <person name="Kariyawasam S."/>
            <person name="Brown M.B."/>
            <person name="Phillips A."/>
            <person name="Jeong K.C."/>
            <person name="Galvao K.N."/>
        </authorList>
    </citation>
    <scope>NUCLEOTIDE SEQUENCE [LARGE SCALE GENOMIC DNA]</scope>
    <source>
        <strain evidence="2 3">KG197</strain>
    </source>
</reference>
<protein>
    <submittedName>
        <fullName evidence="2">Uncharacterized protein</fullName>
    </submittedName>
</protein>
<dbReference type="Proteomes" id="UP001629536">
    <property type="component" value="Unassembled WGS sequence"/>
</dbReference>
<keyword evidence="1" id="KW-0472">Membrane</keyword>
<evidence type="ECO:0000256" key="1">
    <source>
        <dbReference type="SAM" id="Phobius"/>
    </source>
</evidence>
<evidence type="ECO:0000313" key="3">
    <source>
        <dbReference type="Proteomes" id="UP001629536"/>
    </source>
</evidence>
<comment type="caution">
    <text evidence="2">The sequence shown here is derived from an EMBL/GenBank/DDBJ whole genome shotgun (WGS) entry which is preliminary data.</text>
</comment>
<keyword evidence="3" id="KW-1185">Reference proteome</keyword>
<evidence type="ECO:0000313" key="2">
    <source>
        <dbReference type="EMBL" id="MFM1524254.1"/>
    </source>
</evidence>
<name>A0ABW9F4N5_9FIRM</name>
<feature type="transmembrane region" description="Helical" evidence="1">
    <location>
        <begin position="16"/>
        <end position="36"/>
    </location>
</feature>
<feature type="transmembrane region" description="Helical" evidence="1">
    <location>
        <begin position="43"/>
        <end position="64"/>
    </location>
</feature>
<dbReference type="RefSeq" id="WP_408104384.1">
    <property type="nucleotide sequence ID" value="NZ_JBFNFH010000001.1"/>
</dbReference>
<keyword evidence="1" id="KW-1133">Transmembrane helix</keyword>
<organism evidence="2 3">
    <name type="scientific">Helcococcus bovis</name>
    <dbReference type="NCBI Taxonomy" id="3153252"/>
    <lineage>
        <taxon>Bacteria</taxon>
        <taxon>Bacillati</taxon>
        <taxon>Bacillota</taxon>
        <taxon>Tissierellia</taxon>
        <taxon>Tissierellales</taxon>
        <taxon>Peptoniphilaceae</taxon>
        <taxon>Helcococcus</taxon>
    </lineage>
</organism>